<evidence type="ECO:0000313" key="4">
    <source>
        <dbReference type="Proteomes" id="UP000813444"/>
    </source>
</evidence>
<keyword evidence="2" id="KW-1133">Transmembrane helix</keyword>
<feature type="compositionally biased region" description="Basic and acidic residues" evidence="1">
    <location>
        <begin position="85"/>
        <end position="104"/>
    </location>
</feature>
<feature type="region of interest" description="Disordered" evidence="1">
    <location>
        <begin position="1082"/>
        <end position="1106"/>
    </location>
</feature>
<accession>A0A8K0SGF7</accession>
<feature type="region of interest" description="Disordered" evidence="1">
    <location>
        <begin position="974"/>
        <end position="994"/>
    </location>
</feature>
<feature type="region of interest" description="Disordered" evidence="1">
    <location>
        <begin position="1768"/>
        <end position="1789"/>
    </location>
</feature>
<dbReference type="Pfam" id="PF01544">
    <property type="entry name" value="CorA"/>
    <property type="match status" value="1"/>
</dbReference>
<evidence type="ECO:0000256" key="2">
    <source>
        <dbReference type="SAM" id="Phobius"/>
    </source>
</evidence>
<feature type="compositionally biased region" description="Basic and acidic residues" evidence="1">
    <location>
        <begin position="44"/>
        <end position="53"/>
    </location>
</feature>
<proteinExistence type="predicted"/>
<feature type="transmembrane region" description="Helical" evidence="2">
    <location>
        <begin position="1419"/>
        <end position="1444"/>
    </location>
</feature>
<feature type="compositionally biased region" description="Basic and acidic residues" evidence="1">
    <location>
        <begin position="1618"/>
        <end position="1630"/>
    </location>
</feature>
<dbReference type="Gene3D" id="1.20.58.340">
    <property type="entry name" value="Magnesium transport protein CorA, transmembrane region"/>
    <property type="match status" value="1"/>
</dbReference>
<dbReference type="SUPFAM" id="SSF48403">
    <property type="entry name" value="Ankyrin repeat"/>
    <property type="match status" value="1"/>
</dbReference>
<dbReference type="GO" id="GO:0046873">
    <property type="term" value="F:metal ion transmembrane transporter activity"/>
    <property type="evidence" value="ECO:0007669"/>
    <property type="project" value="InterPro"/>
</dbReference>
<gene>
    <name evidence="3" type="ORF">B0I35DRAFT_517349</name>
</gene>
<dbReference type="InterPro" id="IPR050829">
    <property type="entry name" value="CorA_MIT"/>
</dbReference>
<keyword evidence="2" id="KW-0812">Transmembrane</keyword>
<organism evidence="3 4">
    <name type="scientific">Stachybotrys elegans</name>
    <dbReference type="NCBI Taxonomy" id="80388"/>
    <lineage>
        <taxon>Eukaryota</taxon>
        <taxon>Fungi</taxon>
        <taxon>Dikarya</taxon>
        <taxon>Ascomycota</taxon>
        <taxon>Pezizomycotina</taxon>
        <taxon>Sordariomycetes</taxon>
        <taxon>Hypocreomycetidae</taxon>
        <taxon>Hypocreales</taxon>
        <taxon>Stachybotryaceae</taxon>
        <taxon>Stachybotrys</taxon>
    </lineage>
</organism>
<feature type="compositionally biased region" description="Polar residues" evidence="1">
    <location>
        <begin position="442"/>
        <end position="459"/>
    </location>
</feature>
<protein>
    <recommendedName>
        <fullName evidence="5">Ankyrin repeat protein</fullName>
    </recommendedName>
</protein>
<name>A0A8K0SGF7_9HYPO</name>
<feature type="region of interest" description="Disordered" evidence="1">
    <location>
        <begin position="1503"/>
        <end position="1554"/>
    </location>
</feature>
<evidence type="ECO:0000313" key="3">
    <source>
        <dbReference type="EMBL" id="KAH7303392.1"/>
    </source>
</evidence>
<dbReference type="OrthoDB" id="4765978at2759"/>
<dbReference type="Gene3D" id="1.25.40.20">
    <property type="entry name" value="Ankyrin repeat-containing domain"/>
    <property type="match status" value="1"/>
</dbReference>
<feature type="region of interest" description="Disordered" evidence="1">
    <location>
        <begin position="1600"/>
        <end position="1636"/>
    </location>
</feature>
<keyword evidence="2" id="KW-0472">Membrane</keyword>
<feature type="compositionally biased region" description="Polar residues" evidence="1">
    <location>
        <begin position="27"/>
        <end position="43"/>
    </location>
</feature>
<feature type="transmembrane region" description="Helical" evidence="2">
    <location>
        <begin position="1464"/>
        <end position="1485"/>
    </location>
</feature>
<dbReference type="PANTHER" id="PTHR47685:SF1">
    <property type="entry name" value="MAGNESIUM TRANSPORT PROTEIN CORA"/>
    <property type="match status" value="1"/>
</dbReference>
<reference evidence="3" key="1">
    <citation type="journal article" date="2021" name="Nat. Commun.">
        <title>Genetic determinants of endophytism in the Arabidopsis root mycobiome.</title>
        <authorList>
            <person name="Mesny F."/>
            <person name="Miyauchi S."/>
            <person name="Thiergart T."/>
            <person name="Pickel B."/>
            <person name="Atanasova L."/>
            <person name="Karlsson M."/>
            <person name="Huettel B."/>
            <person name="Barry K.W."/>
            <person name="Haridas S."/>
            <person name="Chen C."/>
            <person name="Bauer D."/>
            <person name="Andreopoulos W."/>
            <person name="Pangilinan J."/>
            <person name="LaButti K."/>
            <person name="Riley R."/>
            <person name="Lipzen A."/>
            <person name="Clum A."/>
            <person name="Drula E."/>
            <person name="Henrissat B."/>
            <person name="Kohler A."/>
            <person name="Grigoriev I.V."/>
            <person name="Martin F.M."/>
            <person name="Hacquard S."/>
        </authorList>
    </citation>
    <scope>NUCLEOTIDE SEQUENCE</scope>
    <source>
        <strain evidence="3">MPI-CAGE-CH-0235</strain>
    </source>
</reference>
<feature type="compositionally biased region" description="Basic and acidic residues" evidence="1">
    <location>
        <begin position="114"/>
        <end position="138"/>
    </location>
</feature>
<keyword evidence="4" id="KW-1185">Reference proteome</keyword>
<feature type="compositionally biased region" description="Basic and acidic residues" evidence="1">
    <location>
        <begin position="391"/>
        <end position="400"/>
    </location>
</feature>
<dbReference type="Proteomes" id="UP000813444">
    <property type="component" value="Unassembled WGS sequence"/>
</dbReference>
<feature type="compositionally biased region" description="Basic and acidic residues" evidence="1">
    <location>
        <begin position="1776"/>
        <end position="1785"/>
    </location>
</feature>
<sequence>MTRSSFSFQAPSCLTELLDMDGAAQPAQISSLSQPPSSAGQESDTPRPVERSDQVLNTINAHLDTENTPHINPAMESSSPLAESEPAKTEPGKPDEPEKPKLPETPETPDEAQEPEKQEEPKKPGTPEKPEKPEEQEKPGPGVPPTQEAETRDQTAAPVSVNPQSALPVPDTPTQSLAERLRRQIMGKVGFPTPKPQAGNTTAAFQKPDATEAGSISADGQEQEITIEADEAEVANPEAKLPELPALVDLSKLPLPLLPIMDIIAVHDLGHSLTAAWAYTPEKAFTKRLSAYSTQPHTSVNPISGLANSGQLVPLGEQTALKADQLKVLGEAKGLDIHGWRAKVEPHNQPAKGQKSESHGHASVPAAPATYMERIQAPGGELDVSSVSKGKGRDDGDRRTPTLCIAASEDGKGGPQPAAQQQQPSMADEMDKEKPHDDGGTTRVSRQSDRPSSNTGSKPQSEKDKGPKAGNWLTDPTMLAGDVDRARALAFSYRSLEPTQSPQPTDNPPNKLDYDKYLKEMAEALLSQLKEKRVGYFSQTLLVFIGTGFGCLIIQKLITLIAESQELSMLNLIAAIHFFDVPSTIQAGTPNIILPPLANSSRAARVKDILELNAVDTHGLWKKFQDRINECELSTIWYYTSVKAIHPYAAGVHFVMLDPLPIKHPATSRKPSRFRGPQDPNYRTFVDQIQRCLVLKASANRGLEELLVQFMASGYKLDVIDYKQRCPLHLAAECVNDVAISRLVSAKPDLVVKRDQRGSTPLHAVIRKAVDTNPKEEDRAPFRTMIEKLLYALAENEHENHFEDSSRMSPWEYAKAYNHQWIRDLREPGFLVNGARRARPETIKDMVARPTEIQVSACRKSVATLAQFYITKDGSEDKLDLQRPDVYTVIYDQQYGVDNLFDRNLRRDKGDMRPTCRWIHLPANNEQWVHDLFVQQLRRIDKSTSGRRHRGSAPFDRHLVPDCFRYEQIYEPRTEESASPFPPPSSSIKSSEVPDSIRKPVTALFMPIFGFEKQDNCKKLTEAMREPLYSRTDETLLIPAYFDKDKFPLHCRRTLDQFTYHMLEDTERRDNTQVMFKWTRRDQANKERASNRQYNLQASSTPRSHDKRSYPLLMIDQLWIWILEDDQTVIMSVPNTWESGEDYNLVRYMIREKLKDNNDRPLIEGPIDLANFIIQCSVDFLHRPGPLGVRLYECFQSSITLIAEKQAMQFDKFKSLVKELSKDGLNQRTRNKLTNSLFQLRTETRLLAEIMDIQDELNTIHGVLVKQRDVLHKFFHLLSNNPDKKKTDDASDIVDTPESFQYGSPTLEDMHSFGSPDGHMGKRPPPSALYRDGARQKVKRVQFVDKRVPYPRSKSWKQAEANLDLVKSNIATIKEMTQYAGKVQVEINGLLSHRQKQANAWEARFAREGSEHTQRQSNIMLVFTIVTVFFLPLSFMSSVFAIQIDAFPHNPETGEVNWPVREAMGLIFGIAFAMIILMGFIGFYANRISRFFTEYFGPASLPPVGPPGGAHASDSDSDPDQSDIMERSHRRRPRPESTEPSRQPRNKHKLASEASPVDTLDLVRASNREYAPLFGHWHFHSKIPLVRRLWEYRVYYSTPKKKSGGGGSRPSSATSSSHDARYDDGGRRVAETSSWGQETDDLSEAIEWDYALHRTRVLVGVFVGDRILRPMGMLVRAGRWGKSREEKGDNEVDSDSSEDGGDDYTIRPSMQRTSTEVTTESWGMPAGPIRRRRVQEFMSGQWRTTARGESSGGIFPTSVGVVFASEEDDSAVNGRGDADGEEGRARGKKGVGFALPLPFFGKKKVKVDDLESGRQSEE</sequence>
<feature type="compositionally biased region" description="Basic and acidic residues" evidence="1">
    <location>
        <begin position="429"/>
        <end position="440"/>
    </location>
</feature>
<feature type="region of interest" description="Disordered" evidence="1">
    <location>
        <begin position="19"/>
        <end position="174"/>
    </location>
</feature>
<feature type="region of interest" description="Disordered" evidence="1">
    <location>
        <begin position="377"/>
        <end position="477"/>
    </location>
</feature>
<feature type="region of interest" description="Disordered" evidence="1">
    <location>
        <begin position="189"/>
        <end position="219"/>
    </location>
</feature>
<feature type="compositionally biased region" description="Polar residues" evidence="1">
    <location>
        <begin position="54"/>
        <end position="70"/>
    </location>
</feature>
<feature type="compositionally biased region" description="Acidic residues" evidence="1">
    <location>
        <begin position="1691"/>
        <end position="1702"/>
    </location>
</feature>
<feature type="compositionally biased region" description="Low complexity" evidence="1">
    <location>
        <begin position="73"/>
        <end position="84"/>
    </location>
</feature>
<dbReference type="PANTHER" id="PTHR47685">
    <property type="entry name" value="MAGNESIUM TRANSPORT PROTEIN CORA"/>
    <property type="match status" value="1"/>
</dbReference>
<dbReference type="GO" id="GO:0016020">
    <property type="term" value="C:membrane"/>
    <property type="evidence" value="ECO:0007669"/>
    <property type="project" value="InterPro"/>
</dbReference>
<feature type="compositionally biased region" description="Polar residues" evidence="1">
    <location>
        <begin position="1708"/>
        <end position="1721"/>
    </location>
</feature>
<feature type="compositionally biased region" description="Low complexity" evidence="1">
    <location>
        <begin position="415"/>
        <end position="424"/>
    </location>
</feature>
<comment type="caution">
    <text evidence="3">The sequence shown here is derived from an EMBL/GenBank/DDBJ whole genome shotgun (WGS) entry which is preliminary data.</text>
</comment>
<dbReference type="InterPro" id="IPR002523">
    <property type="entry name" value="MgTranspt_CorA/ZnTranspt_ZntB"/>
</dbReference>
<evidence type="ECO:0000256" key="1">
    <source>
        <dbReference type="SAM" id="MobiDB-lite"/>
    </source>
</evidence>
<feature type="region of interest" description="Disordered" evidence="1">
    <location>
        <begin position="1681"/>
        <end position="1725"/>
    </location>
</feature>
<dbReference type="EMBL" id="JAGPNK010000034">
    <property type="protein sequence ID" value="KAH7303392.1"/>
    <property type="molecule type" value="Genomic_DNA"/>
</dbReference>
<dbReference type="InterPro" id="IPR036770">
    <property type="entry name" value="Ankyrin_rpt-contain_sf"/>
</dbReference>
<feature type="compositionally biased region" description="Polar residues" evidence="1">
    <location>
        <begin position="1091"/>
        <end position="1102"/>
    </location>
</feature>
<evidence type="ECO:0008006" key="5">
    <source>
        <dbReference type="Google" id="ProtNLM"/>
    </source>
</evidence>